<sequence>MDFRLTFPVAPLLPPLSYRHKLLLSGSCFTEEIGHLLTRYKFDVILNPHGILYNPISILTGLQACLSGRRYTQQDLFRHEGLWHSWDHHGVFSGPDPAQCLEQINRACHEGERRLKEADWLMLTFGSAQVYARREDGRIAGNCHKVPATHFTRRMLSVQEIVSALDNFIHPLFSVNPRVKILFTVSPVRYAREGVVENQVSKSTLLLAVHHLVGKFDRLYYFPAYELVIDDLRDYRFYKDDLVHPNETAIRYVWEKFSEQGMDAESRLLIAEVEKLRLAMQHRPLHAGTEAHVRFLETHSRKAAQLAGQYPGLDFSKEMDYFSAVN</sequence>
<comment type="caution">
    <text evidence="2">The sequence shown here is derived from an EMBL/GenBank/DDBJ whole genome shotgun (WGS) entry which is preliminary data.</text>
</comment>
<evidence type="ECO:0000313" key="2">
    <source>
        <dbReference type="EMBL" id="GAA4308284.1"/>
    </source>
</evidence>
<dbReference type="Proteomes" id="UP001501207">
    <property type="component" value="Unassembled WGS sequence"/>
</dbReference>
<organism evidence="2 3">
    <name type="scientific">Compostibacter hankyongensis</name>
    <dbReference type="NCBI Taxonomy" id="1007089"/>
    <lineage>
        <taxon>Bacteria</taxon>
        <taxon>Pseudomonadati</taxon>
        <taxon>Bacteroidota</taxon>
        <taxon>Chitinophagia</taxon>
        <taxon>Chitinophagales</taxon>
        <taxon>Chitinophagaceae</taxon>
        <taxon>Compostibacter</taxon>
    </lineage>
</organism>
<proteinExistence type="predicted"/>
<dbReference type="RefSeq" id="WP_344977939.1">
    <property type="nucleotide sequence ID" value="NZ_BAABFN010000002.1"/>
</dbReference>
<protein>
    <submittedName>
        <fullName evidence="2">GSCFA domain-containing protein</fullName>
    </submittedName>
</protein>
<dbReference type="InterPro" id="IPR014982">
    <property type="entry name" value="GSCFA"/>
</dbReference>
<feature type="domain" description="GSCFA" evidence="1">
    <location>
        <begin position="21"/>
        <end position="257"/>
    </location>
</feature>
<reference evidence="3" key="1">
    <citation type="journal article" date="2019" name="Int. J. Syst. Evol. Microbiol.">
        <title>The Global Catalogue of Microorganisms (GCM) 10K type strain sequencing project: providing services to taxonomists for standard genome sequencing and annotation.</title>
        <authorList>
            <consortium name="The Broad Institute Genomics Platform"/>
            <consortium name="The Broad Institute Genome Sequencing Center for Infectious Disease"/>
            <person name="Wu L."/>
            <person name="Ma J."/>
        </authorList>
    </citation>
    <scope>NUCLEOTIDE SEQUENCE [LARGE SCALE GENOMIC DNA]</scope>
    <source>
        <strain evidence="3">JCM 17664</strain>
    </source>
</reference>
<dbReference type="Pfam" id="PF08885">
    <property type="entry name" value="GSCFA"/>
    <property type="match status" value="1"/>
</dbReference>
<dbReference type="EMBL" id="BAABFN010000002">
    <property type="protein sequence ID" value="GAA4308284.1"/>
    <property type="molecule type" value="Genomic_DNA"/>
</dbReference>
<name>A0ABP8FPA9_9BACT</name>
<keyword evidence="3" id="KW-1185">Reference proteome</keyword>
<dbReference type="SUPFAM" id="SSF52266">
    <property type="entry name" value="SGNH hydrolase"/>
    <property type="match status" value="1"/>
</dbReference>
<evidence type="ECO:0000313" key="3">
    <source>
        <dbReference type="Proteomes" id="UP001501207"/>
    </source>
</evidence>
<evidence type="ECO:0000259" key="1">
    <source>
        <dbReference type="Pfam" id="PF08885"/>
    </source>
</evidence>
<gene>
    <name evidence="2" type="ORF">GCM10023143_15520</name>
</gene>
<accession>A0ABP8FPA9</accession>